<accession>A0AAV2VTT8</accession>
<proteinExistence type="predicted"/>
<evidence type="ECO:0000313" key="2">
    <source>
        <dbReference type="Proteomes" id="UP000018211"/>
    </source>
</evidence>
<evidence type="ECO:0008006" key="3">
    <source>
        <dbReference type="Google" id="ProtNLM"/>
    </source>
</evidence>
<evidence type="ECO:0000313" key="1">
    <source>
        <dbReference type="EMBL" id="CCO48037.1"/>
    </source>
</evidence>
<name>A0AAV2VTT8_9VIBR</name>
<comment type="caution">
    <text evidence="1">The sequence shown here is derived from an EMBL/GenBank/DDBJ whole genome shotgun (WGS) entry which is preliminary data.</text>
</comment>
<dbReference type="EMBL" id="CAOF01000136">
    <property type="protein sequence ID" value="CCO48037.1"/>
    <property type="molecule type" value="Genomic_DNA"/>
</dbReference>
<reference evidence="1 2" key="1">
    <citation type="journal article" date="2013" name="ISME J.">
        <title>Comparative genomics of pathogenic lineages of Vibrio nigripulchritudo identifies virulence-associated traits.</title>
        <authorList>
            <person name="Goudenege D."/>
            <person name="Labreuche Y."/>
            <person name="Krin E."/>
            <person name="Ansquer D."/>
            <person name="Mangenot S."/>
            <person name="Calteau A."/>
            <person name="Medigue C."/>
            <person name="Mazel D."/>
            <person name="Polz M.F."/>
            <person name="Le Roux F."/>
        </authorList>
    </citation>
    <scope>NUCLEOTIDE SEQUENCE [LARGE SCALE GENOMIC DNA]</scope>
    <source>
        <strain evidence="1 2">SOn1</strain>
    </source>
</reference>
<sequence length="229" mass="26234">MLVEWHPKRLWYCDTRIRRHGFDCLHRMIVVKRADRTLIIINPVELTTQLQLALSDLGLIKQICVTSPTYHPTLSEWWLAYSEAQFLATPTVIQQRSDLHFDDALSSQTHKSLQGELLQTSLLGSKSPRKVIFCDPQSRTLILPDLLLANQPHLPLPQRLITVIFGAGKSIVFPFSDRTQFERMSLLRASIQEVLTWPIEHIISSNGLTVGKDGKNAFYQAFRWAFVSD</sequence>
<dbReference type="RefSeq" id="WP_022612642.1">
    <property type="nucleotide sequence ID" value="NZ_LK391965.1"/>
</dbReference>
<gene>
    <name evidence="1" type="ORF">VIBNISOn1_440006</name>
</gene>
<protein>
    <recommendedName>
        <fullName evidence="3">DUF4336 domain-containing protein</fullName>
    </recommendedName>
</protein>
<dbReference type="Proteomes" id="UP000018211">
    <property type="component" value="Unassembled WGS sequence"/>
</dbReference>
<dbReference type="AlphaFoldDB" id="A0AAV2VTT8"/>
<organism evidence="1 2">
    <name type="scientific">Vibrio nigripulchritudo SOn1</name>
    <dbReference type="NCBI Taxonomy" id="1238450"/>
    <lineage>
        <taxon>Bacteria</taxon>
        <taxon>Pseudomonadati</taxon>
        <taxon>Pseudomonadota</taxon>
        <taxon>Gammaproteobacteria</taxon>
        <taxon>Vibrionales</taxon>
        <taxon>Vibrionaceae</taxon>
        <taxon>Vibrio</taxon>
    </lineage>
</organism>